<dbReference type="RefSeq" id="XP_028137346.1">
    <property type="nucleotide sequence ID" value="XM_028281545.1"/>
</dbReference>
<evidence type="ECO:0000313" key="7">
    <source>
        <dbReference type="RefSeq" id="XP_028137346.1"/>
    </source>
</evidence>
<dbReference type="FunCoup" id="A0A6P7FMM1">
    <property type="interactions" value="52"/>
</dbReference>
<dbReference type="SUPFAM" id="SSF53474">
    <property type="entry name" value="alpha/beta-Hydrolases"/>
    <property type="match status" value="2"/>
</dbReference>
<evidence type="ECO:0000259" key="6">
    <source>
        <dbReference type="Pfam" id="PF00135"/>
    </source>
</evidence>
<evidence type="ECO:0000256" key="5">
    <source>
        <dbReference type="ARBA" id="ARBA00023180"/>
    </source>
</evidence>
<keyword evidence="4" id="KW-1015">Disulfide bond</keyword>
<organism evidence="7">
    <name type="scientific">Diabrotica virgifera virgifera</name>
    <name type="common">western corn rootworm</name>
    <dbReference type="NCBI Taxonomy" id="50390"/>
    <lineage>
        <taxon>Eukaryota</taxon>
        <taxon>Metazoa</taxon>
        <taxon>Ecdysozoa</taxon>
        <taxon>Arthropoda</taxon>
        <taxon>Hexapoda</taxon>
        <taxon>Insecta</taxon>
        <taxon>Pterygota</taxon>
        <taxon>Neoptera</taxon>
        <taxon>Endopterygota</taxon>
        <taxon>Coleoptera</taxon>
        <taxon>Polyphaga</taxon>
        <taxon>Cucujiformia</taxon>
        <taxon>Chrysomeloidea</taxon>
        <taxon>Chrysomelidae</taxon>
        <taxon>Galerucinae</taxon>
        <taxon>Diabroticina</taxon>
        <taxon>Diabroticites</taxon>
        <taxon>Diabrotica</taxon>
    </lineage>
</organism>
<dbReference type="Pfam" id="PF00135">
    <property type="entry name" value="COesterase"/>
    <property type="match status" value="2"/>
</dbReference>
<reference evidence="7" key="1">
    <citation type="submission" date="2025-08" db="UniProtKB">
        <authorList>
            <consortium name="RefSeq"/>
        </authorList>
    </citation>
    <scope>IDENTIFICATION</scope>
    <source>
        <tissue evidence="7">Whole insect</tissue>
    </source>
</reference>
<dbReference type="InParanoid" id="A0A6P7FMM1"/>
<keyword evidence="3" id="KW-0378">Hydrolase</keyword>
<dbReference type="AlphaFoldDB" id="A0A6P7FMM1"/>
<evidence type="ECO:0000256" key="3">
    <source>
        <dbReference type="ARBA" id="ARBA00022801"/>
    </source>
</evidence>
<dbReference type="InterPro" id="IPR019826">
    <property type="entry name" value="Carboxylesterase_B_AS"/>
</dbReference>
<evidence type="ECO:0000256" key="2">
    <source>
        <dbReference type="ARBA" id="ARBA00022487"/>
    </source>
</evidence>
<proteinExistence type="inferred from homology"/>
<dbReference type="PROSITE" id="PS00122">
    <property type="entry name" value="CARBOXYLESTERASE_B_1"/>
    <property type="match status" value="1"/>
</dbReference>
<accession>A0A6P7FMM1</accession>
<dbReference type="InterPro" id="IPR002018">
    <property type="entry name" value="CarbesteraseB"/>
</dbReference>
<protein>
    <submittedName>
        <fullName evidence="7">Uncharacterized protein LOC114331865</fullName>
    </submittedName>
</protein>
<dbReference type="PANTHER" id="PTHR43142:SF1">
    <property type="entry name" value="CARBOXYLIC ESTER HYDROLASE"/>
    <property type="match status" value="1"/>
</dbReference>
<keyword evidence="2" id="KW-0719">Serine esterase</keyword>
<feature type="domain" description="Carboxylesterase type B" evidence="6">
    <location>
        <begin position="581"/>
        <end position="1094"/>
    </location>
</feature>
<dbReference type="Gene3D" id="3.40.50.1820">
    <property type="entry name" value="alpha/beta hydrolase"/>
    <property type="match status" value="2"/>
</dbReference>
<dbReference type="OrthoDB" id="19653at2759"/>
<feature type="domain" description="Carboxylesterase type B" evidence="6">
    <location>
        <begin position="4"/>
        <end position="561"/>
    </location>
</feature>
<sequence>MSEELVVTTEIGKLRGKAQKDYHGDKFYSFSGVPYAKPPIGELRFKAPEPIESWEGVKDCTKEGWECPSLDIYFKHHIGNEDNCLNMNIYTKELPSHNPNMKKRPVMVFIHGGGFIYGSNKSMHVGPNYLMTGDIVLVCINYRLGVFGFLSLEDQSLGVPGNAGLKDQTMALKWIQKHIANFGGDPNNVTIFGESAGSASVHFLLVSPLTKGLFHKAIMQSGCAFNPWAKGRRNFAVISKAMGYKDVDEKTLFQKLCRASTRSLVTASFKIEDSFFASIVRPFIPVVEYPHEGAFLTEDPEEIMKAGRHHHVPVIIGYNSMEGLMYELIRKTRTDADLPETLERDIPFDLNIPEKTERAKEVAEKMQKFYYQDKDLSEKNINNRYRMVSDVHFLYGIQKTITLLQRHSKAPVYVYRMSIISNLNFFKKFCEVKYLKTMLALSLLTKLSGGSSMKNVFQSLREKLPVRQIEGVSHADDIFYLFSTFLAPTIAKGSVEDRNIQKFVKPWTTFAECGNPTPEPTELLDHVVWSPVKDESISNIFDINDRISITGNVEAERIQFWRELYAECCGTALLLFCKMSGPIVTVKEGKLLGIQEKDDDGNQYYSFLGIPYAKPPIAELRFKAPQPPEKWEGIRDATQEGDECFSKQFQAYTGSEDCLILNVFTKEISSSKLRPVMFWIHGGGFTKGSNTLKLYGPDYLLREDIVLVTINYRLGPLGFMAFKDPDVGVPGNAGFKDAVMALRWVQNNIKQFSGDPNNVTIFGESAGAVAVHLLVLSPMAKGLFHKAILQSGCATSCWGTMNRIEPNLFAERAGIHSNDDNVILKHLQNMTLEELEATMEKTPELYPVGTLFPNGPVVETNSKEPAFLPSDPRDIVKSGNYNKVPMMMGCVSREGMFIYSIVAQENLVLVHETLLPRTLNLRIGSNLHTQAANKVKKFYFGDNDPLEDRDKIYKLYTDDYFLYEVYKNAREHLETNPYPIYFYRFLYDTELNFLKTFLNITDPGVSHADDCGYLFKTHFVTEIEKDSPEDKAIRRTVRLWTNFAKFGKPTVNKDDQILPVDWLPISKDKFRVYDIGEEVKLHDSHPETRAMQFWDEMHTINPFSSKL</sequence>
<dbReference type="FunFam" id="3.40.50.1820:FF:000092">
    <property type="entry name" value="Carboxylic ester hydrolase"/>
    <property type="match status" value="1"/>
</dbReference>
<comment type="similarity">
    <text evidence="1">Belongs to the type-B carboxylesterase/lipase family.</text>
</comment>
<gene>
    <name evidence="7" type="primary">LOC114331865</name>
</gene>
<evidence type="ECO:0000256" key="1">
    <source>
        <dbReference type="ARBA" id="ARBA00005964"/>
    </source>
</evidence>
<dbReference type="InterPro" id="IPR029058">
    <property type="entry name" value="AB_hydrolase_fold"/>
</dbReference>
<name>A0A6P7FMM1_DIAVI</name>
<dbReference type="PANTHER" id="PTHR43142">
    <property type="entry name" value="CARBOXYLIC ESTER HYDROLASE"/>
    <property type="match status" value="1"/>
</dbReference>
<keyword evidence="5" id="KW-0325">Glycoprotein</keyword>
<evidence type="ECO:0000256" key="4">
    <source>
        <dbReference type="ARBA" id="ARBA00023157"/>
    </source>
</evidence>
<dbReference type="GO" id="GO:0052689">
    <property type="term" value="F:carboxylic ester hydrolase activity"/>
    <property type="evidence" value="ECO:0007669"/>
    <property type="project" value="UniProtKB-KW"/>
</dbReference>
<dbReference type="KEGG" id="dvv:114331865"/>